<evidence type="ECO:0000313" key="1">
    <source>
        <dbReference type="EMBL" id="MFB6394921.1"/>
    </source>
</evidence>
<accession>A0ABV5CV55</accession>
<dbReference type="EMBL" id="JBCGDC010000047">
    <property type="protein sequence ID" value="MFB6394921.1"/>
    <property type="molecule type" value="Genomic_DNA"/>
</dbReference>
<dbReference type="Proteomes" id="UP001582793">
    <property type="component" value="Unassembled WGS sequence"/>
</dbReference>
<evidence type="ECO:0008006" key="3">
    <source>
        <dbReference type="Google" id="ProtNLM"/>
    </source>
</evidence>
<comment type="caution">
    <text evidence="1">The sequence shown here is derived from an EMBL/GenBank/DDBJ whole genome shotgun (WGS) entry which is preliminary data.</text>
</comment>
<reference evidence="1 2" key="1">
    <citation type="submission" date="2024-04" db="EMBL/GenBank/DDBJ databases">
        <title>Polymorphospora sp. isolated from Baiyangdian Lake in Xiong'an New Area.</title>
        <authorList>
            <person name="Zhang X."/>
            <person name="Liu J."/>
        </authorList>
    </citation>
    <scope>NUCLEOTIDE SEQUENCE [LARGE SCALE GENOMIC DNA]</scope>
    <source>
        <strain evidence="1 2">2-325</strain>
    </source>
</reference>
<keyword evidence="2" id="KW-1185">Reference proteome</keyword>
<evidence type="ECO:0000313" key="2">
    <source>
        <dbReference type="Proteomes" id="UP001582793"/>
    </source>
</evidence>
<sequence>MDGGFLGGGDRFMSYVRRLLGLSGVLAMLGSVACAAPEGQTSSPTTAPAAPPAAAFVTIVGERAYMQALMKDATLVVTDGCVCVIQPPAAPEVSLKYRLALSEGTTMDGETISIPEGGQARIGDTVDTGGGGIFDLESLPENLRVPAACDLDLPVWAVTSLEVV</sequence>
<dbReference type="RefSeq" id="WP_375734916.1">
    <property type="nucleotide sequence ID" value="NZ_JBCGDC010000047.1"/>
</dbReference>
<name>A0ABV5CV55_9ACTN</name>
<protein>
    <recommendedName>
        <fullName evidence="3">DUF4232 domain-containing protein</fullName>
    </recommendedName>
</protein>
<organism evidence="1 2">
    <name type="scientific">Polymorphospora lycopeni</name>
    <dbReference type="NCBI Taxonomy" id="3140240"/>
    <lineage>
        <taxon>Bacteria</taxon>
        <taxon>Bacillati</taxon>
        <taxon>Actinomycetota</taxon>
        <taxon>Actinomycetes</taxon>
        <taxon>Micromonosporales</taxon>
        <taxon>Micromonosporaceae</taxon>
        <taxon>Polymorphospora</taxon>
    </lineage>
</organism>
<proteinExistence type="predicted"/>
<gene>
    <name evidence="1" type="ORF">AAFH96_17670</name>
</gene>